<sequence>MKRALIWTGATVLWLALILVMAVSWLLGTETGSRWLLGHVPGLTVQTFNGRLGGHWTAEQLVWSQGGTQATLNAPEFDWSPSCLFKLTLCIDTLVVADINLDLPPSPETQPEESGPIQLPDLKLPLAIQVKDVRVGHFSLNGTEQFASAQLKTRWEEDGLVIEKLDVNRKDMSVSLTGKVLPSDNWPVTVDAQAQLPAPNEQPWPLTLHVEGKVKDSLSLTADSSGYFPGRLTGQVQPLVEGIPATLHLTADGFKPTEDLPDTLTLNKLDLTASGNLTQGYVLAGSTVLPGKGGNVSMQLNGTVTDKGATLAGLRLEAGENRHVLLTGQATWTEELTAQASIDFNEFPWQRLYPLESEPPVALRRLKGEVHYDNDRYLGNVDAAMSGPAGDFTLVTPFSGDLAQINLPDLDLRAGQGRAQGQVNVGFADAITWKADLSLSQFDPSYWVAQLPGMLAGPLRTEGELKGEQLRLSAELGLRGQLRGQPAQLAAQARGQGNQWDIDSLDIRLGSNRIQGAGQLAQQWTGRLTLELPRLGQLWPGLSGAITGSASLAGTQQAPQGNLSLSGRGIAYETNRLATLSLDGTLDARQQGRVTFKATGVQAGTSDIGTVALDGQGNRRQQAVTLDVSGGLANLSLALDGTLDEAMNWRGRLLRGQVRSGPQRWRLQDPAAVQRLASGELTLGQHCWVSGSASICGEDQRLMPEPKIRYRLRNFALASLRPYLPEDFAMQGQLDATIHLDLPASGPNGSVDVDAGTGLLRVRNADGQWVDFSYTALKLDSTLRPNDVQARFTFNGPQLGNLLLDARIDPRPQNKPLTGSFNLSGLNLAVAKGFVSGIEQLAGHIDGSGTLGGTLTQPQVNGRIVLSDGQIGGGTVPTRLEDLSLTAQIAGDQVLLNGGWRSGEQGQGQLSGTVSWAQALDMDISIKGTRLPVTVEPYADLIMAPDLHILMQGGNLALKGEVRIPSGSITVRDLPPSTVKVSNDAVIVGQETPEPQKAMGISMDVNVIVGQDKLSFSGFGLTANLEGQVHIGNNLDTRGELRLNDGRYRAYGQRLTIRRARIFFQGPIAQPYLDIEAVRVVKEDDDEITAGLRLSGMADQPRAEVFSDPAMGQEQALAYLVLGRSLNANDQGESNMLGQAALALGLAGGSSTAGELAQRLGVQNFQLDTEGSGDETSVVASGNLTDRLSIRYGVGVFESGNTVTLRYQLTRRLYIEVASGIANSLDFFYKRDF</sequence>
<organism evidence="6 7">
    <name type="scientific">Pseudomonas duriflava</name>
    <dbReference type="NCBI Taxonomy" id="459528"/>
    <lineage>
        <taxon>Bacteria</taxon>
        <taxon>Pseudomonadati</taxon>
        <taxon>Pseudomonadota</taxon>
        <taxon>Gammaproteobacteria</taxon>
        <taxon>Pseudomonadales</taxon>
        <taxon>Pseudomonadaceae</taxon>
        <taxon>Pseudomonas</taxon>
    </lineage>
</organism>
<accession>A0A562Q7T8</accession>
<dbReference type="GO" id="GO:0005886">
    <property type="term" value="C:plasma membrane"/>
    <property type="evidence" value="ECO:0007669"/>
    <property type="project" value="InterPro"/>
</dbReference>
<dbReference type="PANTHER" id="PTHR36985:SF1">
    <property type="entry name" value="TRANSLOCATION AND ASSEMBLY MODULE SUBUNIT TAMB"/>
    <property type="match status" value="1"/>
</dbReference>
<dbReference type="GO" id="GO:0097347">
    <property type="term" value="C:TAM protein secretion complex"/>
    <property type="evidence" value="ECO:0007669"/>
    <property type="project" value="TreeGrafter"/>
</dbReference>
<evidence type="ECO:0000256" key="4">
    <source>
        <dbReference type="ARBA" id="ARBA00023136"/>
    </source>
</evidence>
<evidence type="ECO:0000256" key="3">
    <source>
        <dbReference type="ARBA" id="ARBA00022989"/>
    </source>
</evidence>
<dbReference type="Pfam" id="PF04357">
    <property type="entry name" value="TamB"/>
    <property type="match status" value="1"/>
</dbReference>
<dbReference type="Proteomes" id="UP000316905">
    <property type="component" value="Unassembled WGS sequence"/>
</dbReference>
<evidence type="ECO:0000259" key="5">
    <source>
        <dbReference type="Pfam" id="PF04357"/>
    </source>
</evidence>
<keyword evidence="4" id="KW-0472">Membrane</keyword>
<gene>
    <name evidence="6" type="ORF">IQ22_03140</name>
</gene>
<reference evidence="6 7" key="1">
    <citation type="journal article" date="2015" name="Stand. Genomic Sci.">
        <title>Genomic Encyclopedia of Bacterial and Archaeal Type Strains, Phase III: the genomes of soil and plant-associated and newly described type strains.</title>
        <authorList>
            <person name="Whitman W.B."/>
            <person name="Woyke T."/>
            <person name="Klenk H.P."/>
            <person name="Zhou Y."/>
            <person name="Lilburn T.G."/>
            <person name="Beck B.J."/>
            <person name="De Vos P."/>
            <person name="Vandamme P."/>
            <person name="Eisen J.A."/>
            <person name="Garrity G."/>
            <person name="Hugenholtz P."/>
            <person name="Kyrpides N.C."/>
        </authorList>
    </citation>
    <scope>NUCLEOTIDE SEQUENCE [LARGE SCALE GENOMIC DNA]</scope>
    <source>
        <strain evidence="6 7">CGMCC 1.6858</strain>
    </source>
</reference>
<dbReference type="InterPro" id="IPR007452">
    <property type="entry name" value="TamB_C"/>
</dbReference>
<comment type="subcellular location">
    <subcellularLocation>
        <location evidence="1">Membrane</location>
        <topology evidence="1">Single-pass membrane protein</topology>
    </subcellularLocation>
</comment>
<protein>
    <submittedName>
        <fullName evidence="6">Translocation and assembly module TamB</fullName>
    </submittedName>
</protein>
<dbReference type="RefSeq" id="WP_145143525.1">
    <property type="nucleotide sequence ID" value="NZ_VLKY01000010.1"/>
</dbReference>
<dbReference type="GO" id="GO:0009306">
    <property type="term" value="P:protein secretion"/>
    <property type="evidence" value="ECO:0007669"/>
    <property type="project" value="InterPro"/>
</dbReference>
<name>A0A562Q7T8_9PSED</name>
<evidence type="ECO:0000256" key="2">
    <source>
        <dbReference type="ARBA" id="ARBA00022692"/>
    </source>
</evidence>
<keyword evidence="2" id="KW-0812">Transmembrane</keyword>
<evidence type="ECO:0000313" key="7">
    <source>
        <dbReference type="Proteomes" id="UP000316905"/>
    </source>
</evidence>
<feature type="domain" description="Translocation and assembly module TamB C-terminal" evidence="5">
    <location>
        <begin position="902"/>
        <end position="1233"/>
    </location>
</feature>
<dbReference type="PANTHER" id="PTHR36985">
    <property type="entry name" value="TRANSLOCATION AND ASSEMBLY MODULE SUBUNIT TAMB"/>
    <property type="match status" value="1"/>
</dbReference>
<keyword evidence="3" id="KW-1133">Transmembrane helix</keyword>
<dbReference type="OrthoDB" id="5555605at2"/>
<dbReference type="AlphaFoldDB" id="A0A562Q7T8"/>
<evidence type="ECO:0000256" key="1">
    <source>
        <dbReference type="ARBA" id="ARBA00004167"/>
    </source>
</evidence>
<dbReference type="EMBL" id="VLKY01000010">
    <property type="protein sequence ID" value="TWI52764.1"/>
    <property type="molecule type" value="Genomic_DNA"/>
</dbReference>
<proteinExistence type="predicted"/>
<evidence type="ECO:0000313" key="6">
    <source>
        <dbReference type="EMBL" id="TWI52764.1"/>
    </source>
</evidence>
<keyword evidence="7" id="KW-1185">Reference proteome</keyword>
<comment type="caution">
    <text evidence="6">The sequence shown here is derived from an EMBL/GenBank/DDBJ whole genome shotgun (WGS) entry which is preliminary data.</text>
</comment>